<protein>
    <submittedName>
        <fullName evidence="1">Uncharacterized protein</fullName>
    </submittedName>
</protein>
<evidence type="ECO:0000313" key="1">
    <source>
        <dbReference type="EMBL" id="MBC8361293.1"/>
    </source>
</evidence>
<evidence type="ECO:0000313" key="2">
    <source>
        <dbReference type="Proteomes" id="UP000603434"/>
    </source>
</evidence>
<dbReference type="GO" id="GO:0006260">
    <property type="term" value="P:DNA replication"/>
    <property type="evidence" value="ECO:0007669"/>
    <property type="project" value="InterPro"/>
</dbReference>
<sequence length="134" mass="15344">MKCPGYGDARNKERRSDMATMTVSRLHKLLDENQEKDGLMWQGTCHDCQGNVNVTATPKTDGIHIKGGSVYEPEEHKFMMKCDGCYGKDPVLRNYQDCEVYSRVVGYLRPVNQWNDAKIAEFKDRKMFDASISN</sequence>
<proteinExistence type="predicted"/>
<organism evidence="1 2">
    <name type="scientific">Candidatus Desulfatibia profunda</name>
    <dbReference type="NCBI Taxonomy" id="2841695"/>
    <lineage>
        <taxon>Bacteria</taxon>
        <taxon>Pseudomonadati</taxon>
        <taxon>Thermodesulfobacteriota</taxon>
        <taxon>Desulfobacteria</taxon>
        <taxon>Desulfobacterales</taxon>
        <taxon>Desulfobacterales incertae sedis</taxon>
        <taxon>Candidatus Desulfatibia</taxon>
    </lineage>
</organism>
<name>A0A8J6NWJ0_9BACT</name>
<comment type="caution">
    <text evidence="1">The sequence shown here is derived from an EMBL/GenBank/DDBJ whole genome shotgun (WGS) entry which is preliminary data.</text>
</comment>
<reference evidence="1 2" key="1">
    <citation type="submission" date="2020-08" db="EMBL/GenBank/DDBJ databases">
        <title>Bridging the membrane lipid divide: bacteria of the FCB group superphylum have the potential to synthesize archaeal ether lipids.</title>
        <authorList>
            <person name="Villanueva L."/>
            <person name="Von Meijenfeldt F.A.B."/>
            <person name="Westbye A.B."/>
            <person name="Yadav S."/>
            <person name="Hopmans E.C."/>
            <person name="Dutilh B.E."/>
            <person name="Sinninghe Damste J.S."/>
        </authorList>
    </citation>
    <scope>NUCLEOTIDE SEQUENCE [LARGE SCALE GENOMIC DNA]</scope>
    <source>
        <strain evidence="1">NIOZ-UU30</strain>
    </source>
</reference>
<dbReference type="EMBL" id="JACNJH010000129">
    <property type="protein sequence ID" value="MBC8361293.1"/>
    <property type="molecule type" value="Genomic_DNA"/>
</dbReference>
<accession>A0A8J6NWJ0</accession>
<dbReference type="AlphaFoldDB" id="A0A8J6NWJ0"/>
<dbReference type="GO" id="GO:0008998">
    <property type="term" value="F:ribonucleoside-triphosphate reductase (thioredoxin) activity"/>
    <property type="evidence" value="ECO:0007669"/>
    <property type="project" value="InterPro"/>
</dbReference>
<dbReference type="InterPro" id="IPR012833">
    <property type="entry name" value="NrdD"/>
</dbReference>
<dbReference type="Pfam" id="PF13597">
    <property type="entry name" value="NRDD"/>
    <property type="match status" value="1"/>
</dbReference>
<gene>
    <name evidence="1" type="ORF">H8E23_07840</name>
</gene>
<dbReference type="Proteomes" id="UP000603434">
    <property type="component" value="Unassembled WGS sequence"/>
</dbReference>